<accession>A0A0L0DER0</accession>
<dbReference type="OrthoDB" id="14839at2759"/>
<dbReference type="Gene3D" id="3.40.50.1110">
    <property type="entry name" value="SGNH hydrolase"/>
    <property type="match status" value="1"/>
</dbReference>
<dbReference type="InterPro" id="IPR039676">
    <property type="entry name" value="AOAH"/>
</dbReference>
<evidence type="ECO:0000313" key="1">
    <source>
        <dbReference type="EMBL" id="KNC50626.1"/>
    </source>
</evidence>
<dbReference type="InterPro" id="IPR001087">
    <property type="entry name" value="GDSL"/>
</dbReference>
<name>A0A0L0DER0_THETB</name>
<dbReference type="PANTHER" id="PTHR15010">
    <property type="entry name" value="ACYLOXYACYL HYDROLASE"/>
    <property type="match status" value="1"/>
</dbReference>
<sequence length="497" mass="54326">SPVAPPFRHRPRTHTTMHVHPLTLIVASAVVLVLVPALAAPSRLPLCPKCEEVRGASKACKGASGEDKIICDVLVSVCSFFECPINEVADHLPASDHDGDKFSTDFGLRGYAWRGKDCDDHAPEIYPGRRSVPRGTDAAADYNCNGISGRNASGTYEELFCGDKFAPQGLILLSDSTGAHFDVPLRPAHLPEWPKMLDTELDWPECSWATAWEDDVKRCDGPYILGHVDSIYKRLVERNRCNLRDYQNIAVNGMRSGPMAAELVNTTARHKETDAPALVLLAEVANDVCNPHPGTSHMTEPAAYKTNMLSILDQLDAMLPPNSNVVFFGYLHGEAYYQAMKDKPYPFAGITYLEAWEFVNNQTVGAKHGDARTLNPCYGWLNPNATLRAFTSARARALEAVYKDIIATKHYASFDMYYFDLPDEDIIASWAAKGGNVADLVSQVGGVHPSLVGSTLWADAIWTILETNIPHVLGPVNPHNAAITAMFGDQGGHGDGR</sequence>
<dbReference type="InterPro" id="IPR036514">
    <property type="entry name" value="SGNH_hydro_sf"/>
</dbReference>
<dbReference type="Proteomes" id="UP000054408">
    <property type="component" value="Unassembled WGS sequence"/>
</dbReference>
<gene>
    <name evidence="1" type="ORF">AMSG_11616</name>
</gene>
<proteinExistence type="predicted"/>
<dbReference type="GO" id="GO:0050528">
    <property type="term" value="F:acyloxyacyl hydrolase activity"/>
    <property type="evidence" value="ECO:0007669"/>
    <property type="project" value="InterPro"/>
</dbReference>
<dbReference type="AlphaFoldDB" id="A0A0L0DER0"/>
<reference evidence="1 2" key="1">
    <citation type="submission" date="2010-05" db="EMBL/GenBank/DDBJ databases">
        <title>The Genome Sequence of Thecamonas trahens ATCC 50062.</title>
        <authorList>
            <consortium name="The Broad Institute Genome Sequencing Platform"/>
            <person name="Russ C."/>
            <person name="Cuomo C."/>
            <person name="Shea T."/>
            <person name="Young S.K."/>
            <person name="Zeng Q."/>
            <person name="Koehrsen M."/>
            <person name="Haas B."/>
            <person name="Borodovsky M."/>
            <person name="Guigo R."/>
            <person name="Alvarado L."/>
            <person name="Berlin A."/>
            <person name="Bochicchio J."/>
            <person name="Borenstein D."/>
            <person name="Chapman S."/>
            <person name="Chen Z."/>
            <person name="Freedman E."/>
            <person name="Gellesch M."/>
            <person name="Goldberg J."/>
            <person name="Griggs A."/>
            <person name="Gujja S."/>
            <person name="Heilman E."/>
            <person name="Heiman D."/>
            <person name="Hepburn T."/>
            <person name="Howarth C."/>
            <person name="Jen D."/>
            <person name="Larson L."/>
            <person name="Mehta T."/>
            <person name="Park D."/>
            <person name="Pearson M."/>
            <person name="Roberts A."/>
            <person name="Saif S."/>
            <person name="Shenoy N."/>
            <person name="Sisk P."/>
            <person name="Stolte C."/>
            <person name="Sykes S."/>
            <person name="Thomson T."/>
            <person name="Walk T."/>
            <person name="White J."/>
            <person name="Yandava C."/>
            <person name="Burger G."/>
            <person name="Gray M.W."/>
            <person name="Holland P.W.H."/>
            <person name="King N."/>
            <person name="Lang F.B.F."/>
            <person name="Roger A.J."/>
            <person name="Ruiz-Trillo I."/>
            <person name="Lander E."/>
            <person name="Nusbaum C."/>
        </authorList>
    </citation>
    <scope>NUCLEOTIDE SEQUENCE [LARGE SCALE GENOMIC DNA]</scope>
    <source>
        <strain evidence="1 2">ATCC 50062</strain>
    </source>
</reference>
<dbReference type="Pfam" id="PF00657">
    <property type="entry name" value="Lipase_GDSL"/>
    <property type="match status" value="1"/>
</dbReference>
<dbReference type="PANTHER" id="PTHR15010:SF0">
    <property type="entry name" value="ACYLOXYACYL HYDROLASE"/>
    <property type="match status" value="1"/>
</dbReference>
<protein>
    <submittedName>
        <fullName evidence="1">Uncharacterized protein</fullName>
    </submittedName>
</protein>
<feature type="non-terminal residue" evidence="1">
    <location>
        <position position="1"/>
    </location>
</feature>
<dbReference type="eggNOG" id="ENOG502QVQW">
    <property type="taxonomic scope" value="Eukaryota"/>
</dbReference>
<dbReference type="GeneID" id="25569531"/>
<dbReference type="GO" id="GO:0009104">
    <property type="term" value="P:lipopolysaccharide catabolic process"/>
    <property type="evidence" value="ECO:0007669"/>
    <property type="project" value="TreeGrafter"/>
</dbReference>
<dbReference type="EMBL" id="GL349435">
    <property type="protein sequence ID" value="KNC50626.1"/>
    <property type="molecule type" value="Genomic_DNA"/>
</dbReference>
<evidence type="ECO:0000313" key="2">
    <source>
        <dbReference type="Proteomes" id="UP000054408"/>
    </source>
</evidence>
<keyword evidence="2" id="KW-1185">Reference proteome</keyword>
<dbReference type="GO" id="GO:0005509">
    <property type="term" value="F:calcium ion binding"/>
    <property type="evidence" value="ECO:0007669"/>
    <property type="project" value="TreeGrafter"/>
</dbReference>
<organism evidence="1 2">
    <name type="scientific">Thecamonas trahens ATCC 50062</name>
    <dbReference type="NCBI Taxonomy" id="461836"/>
    <lineage>
        <taxon>Eukaryota</taxon>
        <taxon>Apusozoa</taxon>
        <taxon>Apusomonadida</taxon>
        <taxon>Apusomonadidae</taxon>
        <taxon>Thecamonas</taxon>
    </lineage>
</organism>
<dbReference type="SUPFAM" id="SSF52266">
    <property type="entry name" value="SGNH hydrolase"/>
    <property type="match status" value="1"/>
</dbReference>
<dbReference type="RefSeq" id="XP_013762595.1">
    <property type="nucleotide sequence ID" value="XM_013907141.1"/>
</dbReference>